<dbReference type="Pfam" id="PF03551">
    <property type="entry name" value="PadR"/>
    <property type="match status" value="1"/>
</dbReference>
<protein>
    <submittedName>
        <fullName evidence="3">PadR family transcriptional regulator</fullName>
    </submittedName>
</protein>
<name>A0AAE3UDB3_9BACT</name>
<dbReference type="EMBL" id="JASJOS010000046">
    <property type="protein sequence ID" value="MDJ1486438.1"/>
    <property type="molecule type" value="Genomic_DNA"/>
</dbReference>
<dbReference type="InterPro" id="IPR005149">
    <property type="entry name" value="Tscrpt_reg_PadR_N"/>
</dbReference>
<dbReference type="InterPro" id="IPR036390">
    <property type="entry name" value="WH_DNA-bd_sf"/>
</dbReference>
<gene>
    <name evidence="2" type="ORF">QNI16_38005</name>
    <name evidence="3" type="ORF">QNI16_38550</name>
</gene>
<feature type="domain" description="Transcription regulator PadR N-terminal" evidence="1">
    <location>
        <begin position="20"/>
        <end position="89"/>
    </location>
</feature>
<dbReference type="InterPro" id="IPR036388">
    <property type="entry name" value="WH-like_DNA-bd_sf"/>
</dbReference>
<dbReference type="EMBL" id="JASJOS010000036">
    <property type="protein sequence ID" value="MDJ1486336.1"/>
    <property type="molecule type" value="Genomic_DNA"/>
</dbReference>
<evidence type="ECO:0000313" key="4">
    <source>
        <dbReference type="Proteomes" id="UP001241110"/>
    </source>
</evidence>
<comment type="caution">
    <text evidence="3">The sequence shown here is derived from an EMBL/GenBank/DDBJ whole genome shotgun (WGS) entry which is preliminary data.</text>
</comment>
<evidence type="ECO:0000313" key="2">
    <source>
        <dbReference type="EMBL" id="MDJ1486336.1"/>
    </source>
</evidence>
<evidence type="ECO:0000313" key="3">
    <source>
        <dbReference type="EMBL" id="MDJ1486438.1"/>
    </source>
</evidence>
<evidence type="ECO:0000259" key="1">
    <source>
        <dbReference type="Pfam" id="PF03551"/>
    </source>
</evidence>
<dbReference type="Proteomes" id="UP001241110">
    <property type="component" value="Unassembled WGS sequence"/>
</dbReference>
<dbReference type="AlphaFoldDB" id="A0AAE3UDB3"/>
<proteinExistence type="predicted"/>
<sequence length="111" mass="12554">MTRTYLGEFEELVLLTVAILPEPAYGATITLEIEKQTGRSADFSTVHTTLKRLEEKGFLSSVMGGATAQRGGRRKRFFALTVAGYQAMEQIQKVRERYWSLIPKIIQLKNT</sequence>
<dbReference type="Gene3D" id="1.10.10.10">
    <property type="entry name" value="Winged helix-like DNA-binding domain superfamily/Winged helix DNA-binding domain"/>
    <property type="match status" value="1"/>
</dbReference>
<organism evidence="3 4">
    <name type="scientific">Xanthocytophaga flava</name>
    <dbReference type="NCBI Taxonomy" id="3048013"/>
    <lineage>
        <taxon>Bacteria</taxon>
        <taxon>Pseudomonadati</taxon>
        <taxon>Bacteroidota</taxon>
        <taxon>Cytophagia</taxon>
        <taxon>Cytophagales</taxon>
        <taxon>Rhodocytophagaceae</taxon>
        <taxon>Xanthocytophaga</taxon>
    </lineage>
</organism>
<dbReference type="RefSeq" id="WP_313989853.1">
    <property type="nucleotide sequence ID" value="NZ_JASJOS010000036.1"/>
</dbReference>
<dbReference type="SUPFAM" id="SSF46785">
    <property type="entry name" value="Winged helix' DNA-binding domain"/>
    <property type="match status" value="1"/>
</dbReference>
<accession>A0AAE3UDB3</accession>
<reference evidence="3" key="1">
    <citation type="submission" date="2023-05" db="EMBL/GenBank/DDBJ databases">
        <authorList>
            <person name="Zhang X."/>
        </authorList>
    </citation>
    <scope>NUCLEOTIDE SEQUENCE</scope>
    <source>
        <strain evidence="3">YF14B1</strain>
    </source>
</reference>